<geneLocation type="plasmid" evidence="3">
    <name>pSinB</name>
</geneLocation>
<evidence type="ECO:0000256" key="1">
    <source>
        <dbReference type="SAM" id="MobiDB-lite"/>
    </source>
</evidence>
<gene>
    <name evidence="3" type="ORF">pSinB_187</name>
</gene>
<name>A0A142BPN8_9HYPH</name>
<protein>
    <submittedName>
        <fullName evidence="3">Uncharacterized protein</fullName>
    </submittedName>
</protein>
<keyword evidence="2" id="KW-0732">Signal</keyword>
<dbReference type="RefSeq" id="WP_115422032.1">
    <property type="nucleotide sequence ID" value="NZ_KU140623.1"/>
</dbReference>
<proteinExistence type="predicted"/>
<dbReference type="EMBL" id="KU140623">
    <property type="protein sequence ID" value="AMP35046.1"/>
    <property type="molecule type" value="Genomic_DNA"/>
</dbReference>
<sequence length="92" mass="9766">MNRTSKTIATMFTLAALAAAPIALAQNEPGAKPPAASENMQDMMKDGGTGMMPMMNMMTQMNDMMGACTKMMQAMMPTTDTAPKDGKQPDKG</sequence>
<feature type="region of interest" description="Disordered" evidence="1">
    <location>
        <begin position="28"/>
        <end position="52"/>
    </location>
</feature>
<feature type="chain" id="PRO_5007492795" evidence="2">
    <location>
        <begin position="26"/>
        <end position="92"/>
    </location>
</feature>
<feature type="signal peptide" evidence="2">
    <location>
        <begin position="1"/>
        <end position="25"/>
    </location>
</feature>
<evidence type="ECO:0000313" key="3">
    <source>
        <dbReference type="EMBL" id="AMP35046.1"/>
    </source>
</evidence>
<keyword evidence="3" id="KW-0614">Plasmid</keyword>
<reference evidence="3" key="1">
    <citation type="submission" date="2015-11" db="EMBL/GenBank/DDBJ databases">
        <title>Molecular characterization of pSinB plasmid of arsenite oxidizing, metalotolerant Sinorhizobium sp. M14 - insight into the heavy metal resistome of sinorhizobial extrachromosomal replicons.</title>
        <authorList>
            <person name="Romaniuk K."/>
            <person name="Decewicz P."/>
            <person name="Mielnicki S."/>
            <person name="Sklodowska A."/>
            <person name="Dziewit L."/>
            <person name="Drewniak L."/>
        </authorList>
    </citation>
    <scope>NUCLEOTIDE SEQUENCE</scope>
    <source>
        <strain evidence="3">M14</strain>
        <plasmid evidence="3">pSinB</plasmid>
    </source>
</reference>
<organism evidence="3">
    <name type="scientific">Sinorhizobium sp. M14</name>
    <dbReference type="NCBI Taxonomy" id="430451"/>
    <lineage>
        <taxon>Bacteria</taxon>
        <taxon>Pseudomonadati</taxon>
        <taxon>Pseudomonadota</taxon>
        <taxon>Alphaproteobacteria</taxon>
        <taxon>Hyphomicrobiales</taxon>
        <taxon>Rhizobiaceae</taxon>
        <taxon>Sinorhizobium/Ensifer group</taxon>
        <taxon>Sinorhizobium</taxon>
    </lineage>
</organism>
<evidence type="ECO:0000256" key="2">
    <source>
        <dbReference type="SAM" id="SignalP"/>
    </source>
</evidence>
<dbReference type="AlphaFoldDB" id="A0A142BPN8"/>
<accession>A0A142BPN8</accession>